<gene>
    <name evidence="4" type="ORF">KDK92_04645</name>
</gene>
<evidence type="ECO:0000313" key="4">
    <source>
        <dbReference type="EMBL" id="MCM1989020.1"/>
    </source>
</evidence>
<keyword evidence="1" id="KW-0378">Hydrolase</keyword>
<evidence type="ECO:0008006" key="6">
    <source>
        <dbReference type="Google" id="ProtNLM"/>
    </source>
</evidence>
<evidence type="ECO:0000256" key="1">
    <source>
        <dbReference type="ARBA" id="ARBA00022801"/>
    </source>
</evidence>
<dbReference type="Proteomes" id="UP001056429">
    <property type="component" value="Unassembled WGS sequence"/>
</dbReference>
<dbReference type="GO" id="GO:0003847">
    <property type="term" value="F:1-alkyl-2-acetylglycerophosphocholine esterase activity"/>
    <property type="evidence" value="ECO:0007669"/>
    <property type="project" value="TreeGrafter"/>
</dbReference>
<keyword evidence="2" id="KW-0442">Lipid degradation</keyword>
<dbReference type="AlphaFoldDB" id="A0A9J6NY95"/>
<dbReference type="RefSeq" id="WP_250857886.1">
    <property type="nucleotide sequence ID" value="NZ_JAGSOJ010000001.1"/>
</dbReference>
<dbReference type="SUPFAM" id="SSF53474">
    <property type="entry name" value="alpha/beta-Hydrolases"/>
    <property type="match status" value="1"/>
</dbReference>
<organism evidence="4 5">
    <name type="scientific">Oceanirhabdus seepicola</name>
    <dbReference type="NCBI Taxonomy" id="2828781"/>
    <lineage>
        <taxon>Bacteria</taxon>
        <taxon>Bacillati</taxon>
        <taxon>Bacillota</taxon>
        <taxon>Clostridia</taxon>
        <taxon>Eubacteriales</taxon>
        <taxon>Clostridiaceae</taxon>
        <taxon>Oceanirhabdus</taxon>
    </lineage>
</organism>
<name>A0A9J6NY95_9CLOT</name>
<accession>A0A9J6NY95</accession>
<dbReference type="GO" id="GO:0016042">
    <property type="term" value="P:lipid catabolic process"/>
    <property type="evidence" value="ECO:0007669"/>
    <property type="project" value="UniProtKB-KW"/>
</dbReference>
<reference evidence="4" key="1">
    <citation type="journal article" date="2021" name="mSystems">
        <title>Bacteria and Archaea Synergistically Convert Glycine Betaine to Biogenic Methane in the Formosa Cold Seep of the South China Sea.</title>
        <authorList>
            <person name="Li L."/>
            <person name="Zhang W."/>
            <person name="Zhang S."/>
            <person name="Song L."/>
            <person name="Sun Q."/>
            <person name="Zhang H."/>
            <person name="Xiang H."/>
            <person name="Dong X."/>
        </authorList>
    </citation>
    <scope>NUCLEOTIDE SEQUENCE</scope>
    <source>
        <strain evidence="4">ZWT</strain>
    </source>
</reference>
<sequence length="381" mass="44321">MIIGRTVKVLEDTNRKEIYSKKEENRRVIISIFYPVDGAWKPEHQAYYKDLYRPCEEEFINRYKDDIKVSEDYLNNIKINAYNDAPIAKEDKEYPLIIFSPGLGMGRDSSMFNVERLVEEGYIVITIGHTYDTVFTVFPNGKIITQVTLEDGSTFEKMFEKMIELKDMRKNDITFVIDELKELNKNDSILKCKISLNKIGTIGHSLGGASVLDAGREDTRIKAVAMLDGAPQYLDLKEDIQSKKFLSTPVLNLRMGSIDYKSAMSEYINNMKEKLEGDEFKERVVQYDEILNRKIERQKELYEYLSGDKSFIKLKDSEHMTFTDWYIINNELEEEGIILVRRAHEIINDVVIAFLNQHLCGKDGEYDRLIHSGKYKELCEI</sequence>
<evidence type="ECO:0000256" key="3">
    <source>
        <dbReference type="ARBA" id="ARBA00023098"/>
    </source>
</evidence>
<dbReference type="Pfam" id="PF03403">
    <property type="entry name" value="PAF-AH_p_II"/>
    <property type="match status" value="1"/>
</dbReference>
<reference evidence="4" key="2">
    <citation type="submission" date="2021-04" db="EMBL/GenBank/DDBJ databases">
        <authorList>
            <person name="Dong X."/>
        </authorList>
    </citation>
    <scope>NUCLEOTIDE SEQUENCE</scope>
    <source>
        <strain evidence="4">ZWT</strain>
    </source>
</reference>
<dbReference type="PANTHER" id="PTHR10272">
    <property type="entry name" value="PLATELET-ACTIVATING FACTOR ACETYLHYDROLASE"/>
    <property type="match status" value="1"/>
</dbReference>
<dbReference type="Gene3D" id="3.40.50.1820">
    <property type="entry name" value="alpha/beta hydrolase"/>
    <property type="match status" value="1"/>
</dbReference>
<dbReference type="EMBL" id="JAGSOJ010000001">
    <property type="protein sequence ID" value="MCM1989020.1"/>
    <property type="molecule type" value="Genomic_DNA"/>
</dbReference>
<keyword evidence="3" id="KW-0443">Lipid metabolism</keyword>
<evidence type="ECO:0000256" key="2">
    <source>
        <dbReference type="ARBA" id="ARBA00022963"/>
    </source>
</evidence>
<protein>
    <recommendedName>
        <fullName evidence="6">Platelet-activating factor acetylhydrolase</fullName>
    </recommendedName>
</protein>
<proteinExistence type="predicted"/>
<dbReference type="PANTHER" id="PTHR10272:SF0">
    <property type="entry name" value="PLATELET-ACTIVATING FACTOR ACETYLHYDROLASE"/>
    <property type="match status" value="1"/>
</dbReference>
<dbReference type="InterPro" id="IPR029058">
    <property type="entry name" value="AB_hydrolase_fold"/>
</dbReference>
<keyword evidence="5" id="KW-1185">Reference proteome</keyword>
<comment type="caution">
    <text evidence="4">The sequence shown here is derived from an EMBL/GenBank/DDBJ whole genome shotgun (WGS) entry which is preliminary data.</text>
</comment>
<evidence type="ECO:0000313" key="5">
    <source>
        <dbReference type="Proteomes" id="UP001056429"/>
    </source>
</evidence>